<dbReference type="EMBL" id="CM008969">
    <property type="protein sequence ID" value="PNW79593.1"/>
    <property type="molecule type" value="Genomic_DNA"/>
</dbReference>
<evidence type="ECO:0000313" key="3">
    <source>
        <dbReference type="Proteomes" id="UP000006906"/>
    </source>
</evidence>
<dbReference type="Gramene" id="PNW79593">
    <property type="protein sequence ID" value="PNW79593"/>
    <property type="gene ID" value="CHLRE_08g359250v5"/>
</dbReference>
<dbReference type="KEGG" id="cre:CHLRE_08g359250v5"/>
<feature type="chain" id="PRO_5014320360" evidence="1">
    <location>
        <begin position="25"/>
        <end position="273"/>
    </location>
</feature>
<dbReference type="AlphaFoldDB" id="A0A2K3DGC0"/>
<protein>
    <submittedName>
        <fullName evidence="2">Uncharacterized protein</fullName>
    </submittedName>
</protein>
<sequence length="273" mass="29774">MNPSIQLSVLSLLALVAAIAAVEGARELGEYYAKPPMRKAPMMHKPPGKMEPKPEPVFRLLSITKWNATANITALHETEVRLTLQCKHFLLAGLVGVTPVTPTWLADGEVDILWGNHVKVYDYVSPAQYTNFSACINQLPERLVTRSYETWKNRALYPTPEPIPMASVGAWWTANLINVTDRASVLMGLDQFGMEVAGFTSLYQAAATVDGVVAAQMDIANLLAYKKPQGLVAVSAYGNGVDGSPIGPLDIFMKIGGSFTNLRRIAFQTVKIL</sequence>
<feature type="signal peptide" evidence="1">
    <location>
        <begin position="1"/>
        <end position="24"/>
    </location>
</feature>
<keyword evidence="1" id="KW-0732">Signal</keyword>
<evidence type="ECO:0000256" key="1">
    <source>
        <dbReference type="SAM" id="SignalP"/>
    </source>
</evidence>
<dbReference type="PaxDb" id="3055-EDO97047"/>
<proteinExistence type="predicted"/>
<dbReference type="InParanoid" id="A0A2K3DGC0"/>
<dbReference type="GeneID" id="5727842"/>
<dbReference type="RefSeq" id="XP_042921782.1">
    <property type="nucleotide sequence ID" value="XM_043064781.1"/>
</dbReference>
<accession>A0A2K3DGC0</accession>
<dbReference type="OrthoDB" id="531949at2759"/>
<organism evidence="2 3">
    <name type="scientific">Chlamydomonas reinhardtii</name>
    <name type="common">Chlamydomonas smithii</name>
    <dbReference type="NCBI Taxonomy" id="3055"/>
    <lineage>
        <taxon>Eukaryota</taxon>
        <taxon>Viridiplantae</taxon>
        <taxon>Chlorophyta</taxon>
        <taxon>core chlorophytes</taxon>
        <taxon>Chlorophyceae</taxon>
        <taxon>CS clade</taxon>
        <taxon>Chlamydomonadales</taxon>
        <taxon>Chlamydomonadaceae</taxon>
        <taxon>Chlamydomonas</taxon>
    </lineage>
</organism>
<reference evidence="2 3" key="1">
    <citation type="journal article" date="2007" name="Science">
        <title>The Chlamydomonas genome reveals the evolution of key animal and plant functions.</title>
        <authorList>
            <person name="Merchant S.S."/>
            <person name="Prochnik S.E."/>
            <person name="Vallon O."/>
            <person name="Harris E.H."/>
            <person name="Karpowicz S.J."/>
            <person name="Witman G.B."/>
            <person name="Terry A."/>
            <person name="Salamov A."/>
            <person name="Fritz-Laylin L.K."/>
            <person name="Marechal-Drouard L."/>
            <person name="Marshall W.F."/>
            <person name="Qu L.H."/>
            <person name="Nelson D.R."/>
            <person name="Sanderfoot A.A."/>
            <person name="Spalding M.H."/>
            <person name="Kapitonov V.V."/>
            <person name="Ren Q."/>
            <person name="Ferris P."/>
            <person name="Lindquist E."/>
            <person name="Shapiro H."/>
            <person name="Lucas S.M."/>
            <person name="Grimwood J."/>
            <person name="Schmutz J."/>
            <person name="Cardol P."/>
            <person name="Cerutti H."/>
            <person name="Chanfreau G."/>
            <person name="Chen C.L."/>
            <person name="Cognat V."/>
            <person name="Croft M.T."/>
            <person name="Dent R."/>
            <person name="Dutcher S."/>
            <person name="Fernandez E."/>
            <person name="Fukuzawa H."/>
            <person name="Gonzalez-Ballester D."/>
            <person name="Gonzalez-Halphen D."/>
            <person name="Hallmann A."/>
            <person name="Hanikenne M."/>
            <person name="Hippler M."/>
            <person name="Inwood W."/>
            <person name="Jabbari K."/>
            <person name="Kalanon M."/>
            <person name="Kuras R."/>
            <person name="Lefebvre P.A."/>
            <person name="Lemaire S.D."/>
            <person name="Lobanov A.V."/>
            <person name="Lohr M."/>
            <person name="Manuell A."/>
            <person name="Meier I."/>
            <person name="Mets L."/>
            <person name="Mittag M."/>
            <person name="Mittelmeier T."/>
            <person name="Moroney J.V."/>
            <person name="Moseley J."/>
            <person name="Napoli C."/>
            <person name="Nedelcu A.M."/>
            <person name="Niyogi K."/>
            <person name="Novoselov S.V."/>
            <person name="Paulsen I.T."/>
            <person name="Pazour G."/>
            <person name="Purton S."/>
            <person name="Ral J.P."/>
            <person name="Riano-Pachon D.M."/>
            <person name="Riekhof W."/>
            <person name="Rymarquis L."/>
            <person name="Schroda M."/>
            <person name="Stern D."/>
            <person name="Umen J."/>
            <person name="Willows R."/>
            <person name="Wilson N."/>
            <person name="Zimmer S.L."/>
            <person name="Allmer J."/>
            <person name="Balk J."/>
            <person name="Bisova K."/>
            <person name="Chen C.J."/>
            <person name="Elias M."/>
            <person name="Gendler K."/>
            <person name="Hauser C."/>
            <person name="Lamb M.R."/>
            <person name="Ledford H."/>
            <person name="Long J.C."/>
            <person name="Minagawa J."/>
            <person name="Page M.D."/>
            <person name="Pan J."/>
            <person name="Pootakham W."/>
            <person name="Roje S."/>
            <person name="Rose A."/>
            <person name="Stahlberg E."/>
            <person name="Terauchi A.M."/>
            <person name="Yang P."/>
            <person name="Ball S."/>
            <person name="Bowler C."/>
            <person name="Dieckmann C.L."/>
            <person name="Gladyshev V.N."/>
            <person name="Green P."/>
            <person name="Jorgensen R."/>
            <person name="Mayfield S."/>
            <person name="Mueller-Roeber B."/>
            <person name="Rajamani S."/>
            <person name="Sayre R.T."/>
            <person name="Brokstein P."/>
            <person name="Dubchak I."/>
            <person name="Goodstein D."/>
            <person name="Hornick L."/>
            <person name="Huang Y.W."/>
            <person name="Jhaveri J."/>
            <person name="Luo Y."/>
            <person name="Martinez D."/>
            <person name="Ngau W.C."/>
            <person name="Otillar B."/>
            <person name="Poliakov A."/>
            <person name="Porter A."/>
            <person name="Szajkowski L."/>
            <person name="Werner G."/>
            <person name="Zhou K."/>
            <person name="Grigoriev I.V."/>
            <person name="Rokhsar D.S."/>
            <person name="Grossman A.R."/>
        </authorList>
    </citation>
    <scope>NUCLEOTIDE SEQUENCE [LARGE SCALE GENOMIC DNA]</scope>
    <source>
        <strain evidence="3">CC-503</strain>
    </source>
</reference>
<name>A0A2K3DGC0_CHLRE</name>
<gene>
    <name evidence="2" type="ORF">CHLRE_08g359250v5</name>
</gene>
<evidence type="ECO:0000313" key="2">
    <source>
        <dbReference type="EMBL" id="PNW79593.1"/>
    </source>
</evidence>
<keyword evidence="3" id="KW-1185">Reference proteome</keyword>
<dbReference type="Proteomes" id="UP000006906">
    <property type="component" value="Chromosome 8"/>
</dbReference>